<gene>
    <name evidence="3" type="ORF">GCM10022377_20400</name>
</gene>
<feature type="region of interest" description="Disordered" evidence="2">
    <location>
        <begin position="1"/>
        <end position="22"/>
    </location>
</feature>
<reference evidence="4" key="1">
    <citation type="journal article" date="2019" name="Int. J. Syst. Evol. Microbiol.">
        <title>The Global Catalogue of Microorganisms (GCM) 10K type strain sequencing project: providing services to taxonomists for standard genome sequencing and annotation.</title>
        <authorList>
            <consortium name="The Broad Institute Genomics Platform"/>
            <consortium name="The Broad Institute Genome Sequencing Center for Infectious Disease"/>
            <person name="Wu L."/>
            <person name="Ma J."/>
        </authorList>
    </citation>
    <scope>NUCLEOTIDE SEQUENCE [LARGE SCALE GENOMIC DNA]</scope>
    <source>
        <strain evidence="4">JCM 16961</strain>
    </source>
</reference>
<dbReference type="Gene3D" id="3.30.420.40">
    <property type="match status" value="2"/>
</dbReference>
<dbReference type="InterPro" id="IPR043129">
    <property type="entry name" value="ATPase_NBD"/>
</dbReference>
<dbReference type="InterPro" id="IPR000600">
    <property type="entry name" value="ROK"/>
</dbReference>
<protein>
    <submittedName>
        <fullName evidence="3">ROK family glucokinase</fullName>
    </submittedName>
</protein>
<dbReference type="PANTHER" id="PTHR18964:SF173">
    <property type="entry name" value="GLUCOKINASE"/>
    <property type="match status" value="1"/>
</dbReference>
<proteinExistence type="inferred from homology"/>
<dbReference type="Proteomes" id="UP001501536">
    <property type="component" value="Unassembled WGS sequence"/>
</dbReference>
<sequence length="339" mass="34764">MSENQLQGPGAAPASGGGPAIGIDVGGTKIAAGLVGGDGRLLQRAGRRTPRPVSDPASEEMKAEAVEAAVVAVVRELGADAPDAPVGVGAAGWMDRSGREVLFSPHLAWRNEPLQERLEQALGRPVLLTNDADAAAWAEWRFGAAREETHVVCLTLGTGIGGATIVDGRIQRGRFGVAGEFGHQTIVPGGHRCACGNRGCWEQYASGNALGREGRGLVEAASPIAHALRAAVDDDAALVTGALVTQLAAEGDPACRDLIDEMGQWLGLGIANLAAVLDPGVFVIGGGLGSASTALVETAEHSYRRSLSGRGYRPFARVAQAQLGAEAGLIGAADLARRR</sequence>
<organism evidence="3 4">
    <name type="scientific">Zhihengliuella alba</name>
    <dbReference type="NCBI Taxonomy" id="547018"/>
    <lineage>
        <taxon>Bacteria</taxon>
        <taxon>Bacillati</taxon>
        <taxon>Actinomycetota</taxon>
        <taxon>Actinomycetes</taxon>
        <taxon>Micrococcales</taxon>
        <taxon>Micrococcaceae</taxon>
        <taxon>Zhihengliuella</taxon>
    </lineage>
</organism>
<dbReference type="RefSeq" id="WP_344883915.1">
    <property type="nucleotide sequence ID" value="NZ_BAABCJ010000005.1"/>
</dbReference>
<keyword evidence="4" id="KW-1185">Reference proteome</keyword>
<dbReference type="PANTHER" id="PTHR18964">
    <property type="entry name" value="ROK (REPRESSOR, ORF, KINASE) FAMILY"/>
    <property type="match status" value="1"/>
</dbReference>
<comment type="similarity">
    <text evidence="1">Belongs to the ROK (NagC/XylR) family.</text>
</comment>
<dbReference type="Pfam" id="PF00480">
    <property type="entry name" value="ROK"/>
    <property type="match status" value="1"/>
</dbReference>
<dbReference type="EMBL" id="BAABCJ010000005">
    <property type="protein sequence ID" value="GAA3706572.1"/>
    <property type="molecule type" value="Genomic_DNA"/>
</dbReference>
<evidence type="ECO:0000256" key="1">
    <source>
        <dbReference type="ARBA" id="ARBA00006479"/>
    </source>
</evidence>
<comment type="caution">
    <text evidence="3">The sequence shown here is derived from an EMBL/GenBank/DDBJ whole genome shotgun (WGS) entry which is preliminary data.</text>
</comment>
<dbReference type="SUPFAM" id="SSF53067">
    <property type="entry name" value="Actin-like ATPase domain"/>
    <property type="match status" value="1"/>
</dbReference>
<evidence type="ECO:0000256" key="2">
    <source>
        <dbReference type="SAM" id="MobiDB-lite"/>
    </source>
</evidence>
<evidence type="ECO:0000313" key="3">
    <source>
        <dbReference type="EMBL" id="GAA3706572.1"/>
    </source>
</evidence>
<evidence type="ECO:0000313" key="4">
    <source>
        <dbReference type="Proteomes" id="UP001501536"/>
    </source>
</evidence>
<name>A0ABP7DMQ4_9MICC</name>
<accession>A0ABP7DMQ4</accession>